<dbReference type="GO" id="GO:0034353">
    <property type="term" value="F:mRNA 5'-diphosphatase activity"/>
    <property type="evidence" value="ECO:0000318"/>
    <property type="project" value="GO_Central"/>
</dbReference>
<keyword evidence="2" id="KW-0539">Nucleus</keyword>
<reference evidence="5" key="1">
    <citation type="journal article" date="2008" name="Nat. Genet.">
        <title>The Pristionchus pacificus genome provides a unique perspective on nematode lifestyle and parasitism.</title>
        <authorList>
            <person name="Dieterich C."/>
            <person name="Clifton S.W."/>
            <person name="Schuster L.N."/>
            <person name="Chinwalla A."/>
            <person name="Delehaunty K."/>
            <person name="Dinkelacker I."/>
            <person name="Fulton L."/>
            <person name="Fulton R."/>
            <person name="Godfrey J."/>
            <person name="Minx P."/>
            <person name="Mitreva M."/>
            <person name="Roeseler W."/>
            <person name="Tian H."/>
            <person name="Witte H."/>
            <person name="Yang S.P."/>
            <person name="Wilson R.K."/>
            <person name="Sommer R.J."/>
        </authorList>
    </citation>
    <scope>NUCLEOTIDE SEQUENCE [LARGE SCALE GENOMIC DNA]</scope>
    <source>
        <strain evidence="5">PS312</strain>
    </source>
</reference>
<dbReference type="PANTHER" id="PTHR12395">
    <property type="entry name" value="DOM-3 RELATED"/>
    <property type="match status" value="1"/>
</dbReference>
<dbReference type="PANTHER" id="PTHR12395:SF9">
    <property type="entry name" value="DECAPPING AND EXORIBONUCLEASE PROTEIN"/>
    <property type="match status" value="1"/>
</dbReference>
<keyword evidence="5" id="KW-1185">Reference proteome</keyword>
<comment type="cofactor">
    <cofactor evidence="2">
        <name>a divalent metal cation</name>
        <dbReference type="ChEBI" id="CHEBI:60240"/>
    </cofactor>
</comment>
<dbReference type="GO" id="GO:0110155">
    <property type="term" value="P:NAD-cap decapping"/>
    <property type="evidence" value="ECO:0000318"/>
    <property type="project" value="GO_Central"/>
</dbReference>
<gene>
    <name evidence="4" type="primary">WBGene00090051</name>
</gene>
<keyword evidence="2" id="KW-0378">Hydrolase</keyword>
<dbReference type="GO" id="GO:0000956">
    <property type="term" value="P:nuclear-transcribed mRNA catabolic process"/>
    <property type="evidence" value="ECO:0000318"/>
    <property type="project" value="GO_Central"/>
</dbReference>
<reference evidence="4" key="2">
    <citation type="submission" date="2022-06" db="UniProtKB">
        <authorList>
            <consortium name="EnsemblMetazoa"/>
        </authorList>
    </citation>
    <scope>IDENTIFICATION</scope>
    <source>
        <strain evidence="4">PS312</strain>
    </source>
</reference>
<comment type="similarity">
    <text evidence="1 2">Belongs to the DXO/Dom3Z family.</text>
</comment>
<evidence type="ECO:0000313" key="5">
    <source>
        <dbReference type="Proteomes" id="UP000005239"/>
    </source>
</evidence>
<dbReference type="Pfam" id="PF08652">
    <property type="entry name" value="RAI1"/>
    <property type="match status" value="2"/>
</dbReference>
<proteinExistence type="inferred from homology"/>
<keyword evidence="2" id="KW-0694">RNA-binding</keyword>
<protein>
    <recommendedName>
        <fullName evidence="2">Decapping nuclease</fullName>
        <ecNumber evidence="2">3.6.1.-</ecNumber>
    </recommendedName>
</protein>
<dbReference type="GO" id="GO:0046872">
    <property type="term" value="F:metal ion binding"/>
    <property type="evidence" value="ECO:0007669"/>
    <property type="project" value="UniProtKB-KW"/>
</dbReference>
<sequence>MTRQNWVKIPIKPTDYESKLGRIANHKTISEYSVIMYHSPTEEREIRNDLTNVRYLIDDDVRDSLLPFDLKLGLKTFQDKQIEGETLRKEPCLQTLCNWAIKQPGSTINEVFDGADFVTWRGTLKRIAATIHKKDTWRFVAVSLGGVIFISEQAREYHGGRHHLPTYSGFKFEQYITTNRDGDLDSDEPVDNRSTFELKTGRDVKNFGKLETVLQSEIVGVKSLIMGIKGENYMVERVEETSIDQIKAKNGQIARKTSQSYAFLADFLSRLKAFLGDHEACESYFDSKKMEVVIKRISLEEANRNGKGVTAEFMKYFNQ</sequence>
<dbReference type="GO" id="GO:0005829">
    <property type="term" value="C:cytosol"/>
    <property type="evidence" value="ECO:0000318"/>
    <property type="project" value="GO_Central"/>
</dbReference>
<organism evidence="4 5">
    <name type="scientific">Pristionchus pacificus</name>
    <name type="common">Parasitic nematode worm</name>
    <dbReference type="NCBI Taxonomy" id="54126"/>
    <lineage>
        <taxon>Eukaryota</taxon>
        <taxon>Metazoa</taxon>
        <taxon>Ecdysozoa</taxon>
        <taxon>Nematoda</taxon>
        <taxon>Chromadorea</taxon>
        <taxon>Rhabditida</taxon>
        <taxon>Rhabditina</taxon>
        <taxon>Diplogasteromorpha</taxon>
        <taxon>Diplogasteroidea</taxon>
        <taxon>Neodiplogasteridae</taxon>
        <taxon>Pristionchus</taxon>
    </lineage>
</organism>
<name>A0A2A6BG48_PRIPA</name>
<accession>A0A8R1U1W8</accession>
<dbReference type="Proteomes" id="UP000005239">
    <property type="component" value="Unassembled WGS sequence"/>
</dbReference>
<dbReference type="EC" id="3.6.1.-" evidence="2"/>
<evidence type="ECO:0000259" key="3">
    <source>
        <dbReference type="Pfam" id="PF08652"/>
    </source>
</evidence>
<keyword evidence="2" id="KW-0540">Nuclease</keyword>
<feature type="domain" description="RAI1-like" evidence="3">
    <location>
        <begin position="35"/>
        <end position="196"/>
    </location>
</feature>
<dbReference type="GO" id="GO:0003723">
    <property type="term" value="F:RNA binding"/>
    <property type="evidence" value="ECO:0007669"/>
    <property type="project" value="UniProtKB-KW"/>
</dbReference>
<comment type="function">
    <text evidence="2">Decapping enzyme for NAD-capped RNAs: specifically hydrolyzes the nicotinamide adenine dinucleotide (NAD) cap from a subset of RNAs by removing the entire NAD moiety from the 5'-end of an NAD-capped RNA.</text>
</comment>
<keyword evidence="2" id="KW-0479">Metal-binding</keyword>
<dbReference type="InterPro" id="IPR013961">
    <property type="entry name" value="RAI1"/>
</dbReference>
<dbReference type="InterPro" id="IPR039039">
    <property type="entry name" value="RAI1-like_fam"/>
</dbReference>
<evidence type="ECO:0000313" key="4">
    <source>
        <dbReference type="EnsemblMetazoa" id="PPA00497.1"/>
    </source>
</evidence>
<keyword evidence="2" id="KW-0547">Nucleotide-binding</keyword>
<evidence type="ECO:0000256" key="1">
    <source>
        <dbReference type="ARBA" id="ARBA00006562"/>
    </source>
</evidence>
<dbReference type="GO" id="GO:0005634">
    <property type="term" value="C:nucleus"/>
    <property type="evidence" value="ECO:0000318"/>
    <property type="project" value="GO_Central"/>
</dbReference>
<dbReference type="AlphaFoldDB" id="A0A2A6BG48"/>
<dbReference type="OrthoDB" id="5853397at2759"/>
<comment type="subcellular location">
    <subcellularLocation>
        <location evidence="2">Nucleus</location>
    </subcellularLocation>
</comment>
<evidence type="ECO:0000256" key="2">
    <source>
        <dbReference type="RuleBase" id="RU367113"/>
    </source>
</evidence>
<dbReference type="EnsemblMetazoa" id="PPA00497.1">
    <property type="protein sequence ID" value="PPA00497.1"/>
    <property type="gene ID" value="WBGene00090051"/>
</dbReference>
<dbReference type="GO" id="GO:0000166">
    <property type="term" value="F:nucleotide binding"/>
    <property type="evidence" value="ECO:0007669"/>
    <property type="project" value="UniProtKB-KW"/>
</dbReference>
<dbReference type="GO" id="GO:0004518">
    <property type="term" value="F:nuclease activity"/>
    <property type="evidence" value="ECO:0007669"/>
    <property type="project" value="UniProtKB-KW"/>
</dbReference>
<feature type="domain" description="RAI1-like" evidence="3">
    <location>
        <begin position="198"/>
        <end position="298"/>
    </location>
</feature>
<accession>A0A2A6BG48</accession>